<proteinExistence type="predicted"/>
<evidence type="ECO:0000313" key="2">
    <source>
        <dbReference type="EMBL" id="CAG8773406.1"/>
    </source>
</evidence>
<protein>
    <submittedName>
        <fullName evidence="2">7453_t:CDS:1</fullName>
    </submittedName>
</protein>
<evidence type="ECO:0000313" key="3">
    <source>
        <dbReference type="Proteomes" id="UP000789901"/>
    </source>
</evidence>
<sequence length="229" mass="25964">MHKDEGIVGLMPLQKERKHRKMNTKKYSKQIWQNNKKKQKFNDVEDNKENISYNSYDPLASSSFMEYNNNNNSLTWSDKNNSSTEYSGKDKEATQKPSTSKINLELMLDVVPHYAPTPDTVIDNMEINMSNTEVLAQTPMECFVEEGNQMTMGPSLVMNDTEMEMIESTEKDSVILEVHMTGALDIKNNMVTQQDSLGPTSNVTVQSNEHLESHLSETAMDATKPGDIE</sequence>
<organism evidence="2 3">
    <name type="scientific">Gigaspora margarita</name>
    <dbReference type="NCBI Taxonomy" id="4874"/>
    <lineage>
        <taxon>Eukaryota</taxon>
        <taxon>Fungi</taxon>
        <taxon>Fungi incertae sedis</taxon>
        <taxon>Mucoromycota</taxon>
        <taxon>Glomeromycotina</taxon>
        <taxon>Glomeromycetes</taxon>
        <taxon>Diversisporales</taxon>
        <taxon>Gigasporaceae</taxon>
        <taxon>Gigaspora</taxon>
    </lineage>
</organism>
<feature type="compositionally biased region" description="Polar residues" evidence="1">
    <location>
        <begin position="74"/>
        <end position="86"/>
    </location>
</feature>
<dbReference type="EMBL" id="CAJVQB010015257">
    <property type="protein sequence ID" value="CAG8773406.1"/>
    <property type="molecule type" value="Genomic_DNA"/>
</dbReference>
<reference evidence="2 3" key="1">
    <citation type="submission" date="2021-06" db="EMBL/GenBank/DDBJ databases">
        <authorList>
            <person name="Kallberg Y."/>
            <person name="Tangrot J."/>
            <person name="Rosling A."/>
        </authorList>
    </citation>
    <scope>NUCLEOTIDE SEQUENCE [LARGE SCALE GENOMIC DNA]</scope>
    <source>
        <strain evidence="2 3">120-4 pot B 10/14</strain>
    </source>
</reference>
<feature type="compositionally biased region" description="Basic and acidic residues" evidence="1">
    <location>
        <begin position="40"/>
        <end position="49"/>
    </location>
</feature>
<feature type="region of interest" description="Disordered" evidence="1">
    <location>
        <begin position="1"/>
        <end position="50"/>
    </location>
</feature>
<gene>
    <name evidence="2" type="ORF">GMARGA_LOCUS18790</name>
</gene>
<dbReference type="Proteomes" id="UP000789901">
    <property type="component" value="Unassembled WGS sequence"/>
</dbReference>
<evidence type="ECO:0000256" key="1">
    <source>
        <dbReference type="SAM" id="MobiDB-lite"/>
    </source>
</evidence>
<keyword evidence="3" id="KW-1185">Reference proteome</keyword>
<accession>A0ABN7VHV6</accession>
<comment type="caution">
    <text evidence="2">The sequence shown here is derived from an EMBL/GenBank/DDBJ whole genome shotgun (WGS) entry which is preliminary data.</text>
</comment>
<feature type="compositionally biased region" description="Basic residues" evidence="1">
    <location>
        <begin position="16"/>
        <end position="28"/>
    </location>
</feature>
<feature type="region of interest" description="Disordered" evidence="1">
    <location>
        <begin position="74"/>
        <end position="100"/>
    </location>
</feature>
<name>A0ABN7VHV6_GIGMA</name>